<proteinExistence type="predicted"/>
<dbReference type="GO" id="GO:0008270">
    <property type="term" value="F:zinc ion binding"/>
    <property type="evidence" value="ECO:0007669"/>
    <property type="project" value="InterPro"/>
</dbReference>
<dbReference type="STRING" id="763406.A0A1E3NDI3"/>
<reference evidence="7 8" key="1">
    <citation type="journal article" date="2016" name="Proc. Natl. Acad. Sci. U.S.A.">
        <title>Comparative genomics of biotechnologically important yeasts.</title>
        <authorList>
            <person name="Riley R."/>
            <person name="Haridas S."/>
            <person name="Wolfe K.H."/>
            <person name="Lopes M.R."/>
            <person name="Hittinger C.T."/>
            <person name="Goeker M."/>
            <person name="Salamov A.A."/>
            <person name="Wisecaver J.H."/>
            <person name="Long T.M."/>
            <person name="Calvey C.H."/>
            <person name="Aerts A.L."/>
            <person name="Barry K.W."/>
            <person name="Choi C."/>
            <person name="Clum A."/>
            <person name="Coughlan A.Y."/>
            <person name="Deshpande S."/>
            <person name="Douglass A.P."/>
            <person name="Hanson S.J."/>
            <person name="Klenk H.-P."/>
            <person name="LaButti K.M."/>
            <person name="Lapidus A."/>
            <person name="Lindquist E.A."/>
            <person name="Lipzen A.M."/>
            <person name="Meier-Kolthoff J.P."/>
            <person name="Ohm R.A."/>
            <person name="Otillar R.P."/>
            <person name="Pangilinan J.L."/>
            <person name="Peng Y."/>
            <person name="Rokas A."/>
            <person name="Rosa C.A."/>
            <person name="Scheuner C."/>
            <person name="Sibirny A.A."/>
            <person name="Slot J.C."/>
            <person name="Stielow J.B."/>
            <person name="Sun H."/>
            <person name="Kurtzman C.P."/>
            <person name="Blackwell M."/>
            <person name="Grigoriev I.V."/>
            <person name="Jeffries T.W."/>
        </authorList>
    </citation>
    <scope>NUCLEOTIDE SEQUENCE [LARGE SCALE GENOMIC DNA]</scope>
    <source>
        <strain evidence="7 8">NRRL Y-2026</strain>
    </source>
</reference>
<evidence type="ECO:0000256" key="1">
    <source>
        <dbReference type="ARBA" id="ARBA00004123"/>
    </source>
</evidence>
<gene>
    <name evidence="7" type="ORF">PICMEDRAFT_74783</name>
</gene>
<dbReference type="PANTHER" id="PTHR47338">
    <property type="entry name" value="ZN(II)2CYS6 TRANSCRIPTION FACTOR (EUROFUNG)-RELATED"/>
    <property type="match status" value="1"/>
</dbReference>
<dbReference type="SUPFAM" id="SSF57701">
    <property type="entry name" value="Zn2/Cys6 DNA-binding domain"/>
    <property type="match status" value="1"/>
</dbReference>
<dbReference type="EMBL" id="KV454008">
    <property type="protein sequence ID" value="ODQ44174.1"/>
    <property type="molecule type" value="Genomic_DNA"/>
</dbReference>
<evidence type="ECO:0000259" key="6">
    <source>
        <dbReference type="PROSITE" id="PS50048"/>
    </source>
</evidence>
<dbReference type="PROSITE" id="PS50048">
    <property type="entry name" value="ZN2_CY6_FUNGAL_2"/>
    <property type="match status" value="1"/>
</dbReference>
<dbReference type="PANTHER" id="PTHR47338:SF5">
    <property type="entry name" value="ZN(II)2CYS6 TRANSCRIPTION FACTOR (EUROFUNG)"/>
    <property type="match status" value="1"/>
</dbReference>
<comment type="subcellular location">
    <subcellularLocation>
        <location evidence="1">Nucleus</location>
    </subcellularLocation>
</comment>
<dbReference type="InterPro" id="IPR001138">
    <property type="entry name" value="Zn2Cys6_DnaBD"/>
</dbReference>
<dbReference type="SMART" id="SM00066">
    <property type="entry name" value="GAL4"/>
    <property type="match status" value="1"/>
</dbReference>
<evidence type="ECO:0000313" key="7">
    <source>
        <dbReference type="EMBL" id="ODQ44174.1"/>
    </source>
</evidence>
<evidence type="ECO:0000256" key="5">
    <source>
        <dbReference type="ARBA" id="ARBA00023242"/>
    </source>
</evidence>
<dbReference type="OrthoDB" id="39175at2759"/>
<dbReference type="GO" id="GO:0000981">
    <property type="term" value="F:DNA-binding transcription factor activity, RNA polymerase II-specific"/>
    <property type="evidence" value="ECO:0007669"/>
    <property type="project" value="InterPro"/>
</dbReference>
<dbReference type="PROSITE" id="PS00463">
    <property type="entry name" value="ZN2_CY6_FUNGAL_1"/>
    <property type="match status" value="1"/>
</dbReference>
<dbReference type="InterPro" id="IPR036864">
    <property type="entry name" value="Zn2-C6_fun-type_DNA-bd_sf"/>
</dbReference>
<dbReference type="GO" id="GO:0005634">
    <property type="term" value="C:nucleus"/>
    <property type="evidence" value="ECO:0007669"/>
    <property type="project" value="UniProtKB-SubCell"/>
</dbReference>
<evidence type="ECO:0000313" key="8">
    <source>
        <dbReference type="Proteomes" id="UP000094455"/>
    </source>
</evidence>
<dbReference type="Proteomes" id="UP000094455">
    <property type="component" value="Unassembled WGS sequence"/>
</dbReference>
<dbReference type="InterPro" id="IPR050815">
    <property type="entry name" value="TF_fung"/>
</dbReference>
<keyword evidence="4" id="KW-0804">Transcription</keyword>
<dbReference type="CDD" id="cd00067">
    <property type="entry name" value="GAL4"/>
    <property type="match status" value="1"/>
</dbReference>
<dbReference type="Gene3D" id="4.10.240.10">
    <property type="entry name" value="Zn(2)-C6 fungal-type DNA-binding domain"/>
    <property type="match status" value="1"/>
</dbReference>
<accession>A0A1E3NDI3</accession>
<keyword evidence="5" id="KW-0539">Nucleus</keyword>
<sequence>MRVSTACIVCRQRKVKCVHQGKPPCNHCRNIGNVDNCVLYTTKEYSQVRGPGTKRKISTGSNKLELKKSIEFALQHYPELFFLNSYSSREELDTMDTLLILSMNTLASLFDKTLTEKEKKERYINLETQFMSILEDNKADTVLIMQCSIILLIINWQKGKTYKGYLVGGIAERAYKTLFDLSLENDSISNNELCLRTIWSYQLITLSLREESIEVVKSRLHKFRLPIEDPQCTSENAESPVYVSSITNGKNHNLTSLLIMSSEVWIDCLAWLVKGGKFFYKEAPWDPNSAWNKLEQKIQSFHDALGEKEKFSYSNLVLSFVSGKGNIYCSMHLTLMISGILIHREFIPFIPSDTDGAKGPYDKLPWLSEAPSGWWQQSATSVFEAAKNVSIILDISRQNGKYSCNI</sequence>
<keyword evidence="2" id="KW-0479">Metal-binding</keyword>
<feature type="domain" description="Zn(2)-C6 fungal-type" evidence="6">
    <location>
        <begin position="6"/>
        <end position="39"/>
    </location>
</feature>
<keyword evidence="8" id="KW-1185">Reference proteome</keyword>
<dbReference type="CDD" id="cd12148">
    <property type="entry name" value="fungal_TF_MHR"/>
    <property type="match status" value="1"/>
</dbReference>
<name>A0A1E3NDI3_9ASCO</name>
<keyword evidence="3" id="KW-0805">Transcription regulation</keyword>
<organism evidence="7 8">
    <name type="scientific">Pichia membranifaciens NRRL Y-2026</name>
    <dbReference type="NCBI Taxonomy" id="763406"/>
    <lineage>
        <taxon>Eukaryota</taxon>
        <taxon>Fungi</taxon>
        <taxon>Dikarya</taxon>
        <taxon>Ascomycota</taxon>
        <taxon>Saccharomycotina</taxon>
        <taxon>Pichiomycetes</taxon>
        <taxon>Pichiales</taxon>
        <taxon>Pichiaceae</taxon>
        <taxon>Pichia</taxon>
    </lineage>
</organism>
<dbReference type="GeneID" id="30181555"/>
<dbReference type="RefSeq" id="XP_019015287.1">
    <property type="nucleotide sequence ID" value="XM_019164868.1"/>
</dbReference>
<evidence type="ECO:0000256" key="2">
    <source>
        <dbReference type="ARBA" id="ARBA00022723"/>
    </source>
</evidence>
<evidence type="ECO:0000256" key="4">
    <source>
        <dbReference type="ARBA" id="ARBA00023163"/>
    </source>
</evidence>
<protein>
    <recommendedName>
        <fullName evidence="6">Zn(2)-C6 fungal-type domain-containing protein</fullName>
    </recommendedName>
</protein>
<dbReference type="AlphaFoldDB" id="A0A1E3NDI3"/>
<dbReference type="Pfam" id="PF00172">
    <property type="entry name" value="Zn_clus"/>
    <property type="match status" value="1"/>
</dbReference>
<evidence type="ECO:0000256" key="3">
    <source>
        <dbReference type="ARBA" id="ARBA00023015"/>
    </source>
</evidence>